<accession>A0A8J3XFK5</accession>
<organism evidence="2 3">
    <name type="scientific">Planotetraspora phitsanulokensis</name>
    <dbReference type="NCBI Taxonomy" id="575192"/>
    <lineage>
        <taxon>Bacteria</taxon>
        <taxon>Bacillati</taxon>
        <taxon>Actinomycetota</taxon>
        <taxon>Actinomycetes</taxon>
        <taxon>Streptosporangiales</taxon>
        <taxon>Streptosporangiaceae</taxon>
        <taxon>Planotetraspora</taxon>
    </lineage>
</organism>
<feature type="signal peptide" evidence="1">
    <location>
        <begin position="1"/>
        <end position="19"/>
    </location>
</feature>
<keyword evidence="1" id="KW-0732">Signal</keyword>
<reference evidence="2 3" key="1">
    <citation type="submission" date="2021-01" db="EMBL/GenBank/DDBJ databases">
        <title>Whole genome shotgun sequence of Planotetraspora phitsanulokensis NBRC 104273.</title>
        <authorList>
            <person name="Komaki H."/>
            <person name="Tamura T."/>
        </authorList>
    </citation>
    <scope>NUCLEOTIDE SEQUENCE [LARGE SCALE GENOMIC DNA]</scope>
    <source>
        <strain evidence="2 3">NBRC 104273</strain>
    </source>
</reference>
<keyword evidence="3" id="KW-1185">Reference proteome</keyword>
<proteinExistence type="predicted"/>
<evidence type="ECO:0000256" key="1">
    <source>
        <dbReference type="SAM" id="SignalP"/>
    </source>
</evidence>
<name>A0A8J3XFK5_9ACTN</name>
<feature type="chain" id="PRO_5035329242" evidence="1">
    <location>
        <begin position="20"/>
        <end position="97"/>
    </location>
</feature>
<gene>
    <name evidence="2" type="ORF">Pph01_40370</name>
</gene>
<protein>
    <submittedName>
        <fullName evidence="2">Uncharacterized protein</fullName>
    </submittedName>
</protein>
<comment type="caution">
    <text evidence="2">The sequence shown here is derived from an EMBL/GenBank/DDBJ whole genome shotgun (WGS) entry which is preliminary data.</text>
</comment>
<dbReference type="EMBL" id="BOOP01000019">
    <property type="protein sequence ID" value="GII39034.1"/>
    <property type="molecule type" value="Genomic_DNA"/>
</dbReference>
<dbReference type="AlphaFoldDB" id="A0A8J3XFK5"/>
<sequence length="97" mass="9969">MLVLAAAVMVPLGGGVAHARVADDQDPALVRTAQGTVHGLAGSDHQTFSGIPGLPRWAACHSGGTVLSLASGPQSVHPVNFMSSHNCAFWRHLQPAP</sequence>
<evidence type="ECO:0000313" key="2">
    <source>
        <dbReference type="EMBL" id="GII39034.1"/>
    </source>
</evidence>
<evidence type="ECO:0000313" key="3">
    <source>
        <dbReference type="Proteomes" id="UP000622547"/>
    </source>
</evidence>
<dbReference type="Proteomes" id="UP000622547">
    <property type="component" value="Unassembled WGS sequence"/>
</dbReference>